<dbReference type="RefSeq" id="YP_009244257.1">
    <property type="nucleotide sequence ID" value="NC_029859.1"/>
</dbReference>
<dbReference type="Gene3D" id="1.20.58.110">
    <property type="entry name" value="Ribosomal protein S20"/>
    <property type="match status" value="1"/>
</dbReference>
<keyword evidence="4 6" id="KW-0689">Ribosomal protein</keyword>
<keyword evidence="5" id="KW-0687">Ribonucleoprotein</keyword>
<keyword evidence="3" id="KW-0694">RNA-binding</keyword>
<dbReference type="EMBL" id="KT266787">
    <property type="protein sequence ID" value="AMK96499.1"/>
    <property type="molecule type" value="Genomic_DNA"/>
</dbReference>
<dbReference type="NCBIfam" id="TIGR00029">
    <property type="entry name" value="S20"/>
    <property type="match status" value="1"/>
</dbReference>
<evidence type="ECO:0000256" key="3">
    <source>
        <dbReference type="ARBA" id="ARBA00022884"/>
    </source>
</evidence>
<dbReference type="HAMAP" id="MF_00500">
    <property type="entry name" value="Ribosomal_bS20"/>
    <property type="match status" value="1"/>
</dbReference>
<gene>
    <name evidence="6" type="primary">rps20</name>
    <name evidence="6" type="ORF">Gvag_037</name>
</gene>
<comment type="similarity">
    <text evidence="1">Belongs to the bacterial ribosomal protein bS20 family.</text>
</comment>
<protein>
    <submittedName>
        <fullName evidence="6">Ribosomal protein S20</fullName>
    </submittedName>
</protein>
<dbReference type="GO" id="GO:0015935">
    <property type="term" value="C:small ribosomal subunit"/>
    <property type="evidence" value="ECO:0007669"/>
    <property type="project" value="TreeGrafter"/>
</dbReference>
<dbReference type="GO" id="GO:0003735">
    <property type="term" value="F:structural constituent of ribosome"/>
    <property type="evidence" value="ECO:0007669"/>
    <property type="project" value="InterPro"/>
</dbReference>
<sequence>MSKNLSAIKKHKVSLRNAHTNKVYKSIIKTRIKKYLLNIQKNDSSKIQSLTLLSKVYQIIDKAVKKRVLHKNKAARKKSSLHKRIQVT</sequence>
<keyword evidence="2" id="KW-0699">rRNA-binding</keyword>
<dbReference type="GO" id="GO:0070181">
    <property type="term" value="F:small ribosomal subunit rRNA binding"/>
    <property type="evidence" value="ECO:0007669"/>
    <property type="project" value="TreeGrafter"/>
</dbReference>
<organism evidence="6">
    <name type="scientific">Gelidium vagum</name>
    <name type="common">Red alga</name>
    <dbReference type="NCBI Taxonomy" id="35171"/>
    <lineage>
        <taxon>Eukaryota</taxon>
        <taxon>Rhodophyta</taxon>
        <taxon>Florideophyceae</taxon>
        <taxon>Rhodymeniophycidae</taxon>
        <taxon>Gelidiales</taxon>
        <taxon>Gelidiaceae</taxon>
        <taxon>Gelidium</taxon>
    </lineage>
</organism>
<dbReference type="AlphaFoldDB" id="A0A141SDY1"/>
<dbReference type="PANTHER" id="PTHR33398">
    <property type="entry name" value="30S RIBOSOMAL PROTEIN S20"/>
    <property type="match status" value="1"/>
</dbReference>
<reference evidence="6" key="1">
    <citation type="submission" date="2015-07" db="EMBL/GenBank/DDBJ databases">
        <title>Reconstructing the complex evolutionary history of mobile plasmids in red algal genomes.</title>
        <authorList>
            <person name="Lee J."/>
            <person name="Kim K.M."/>
            <person name="Yang E.C."/>
            <person name="Miller K.A."/>
            <person name="Boo S.M."/>
            <person name="Bhattacharya D."/>
            <person name="Yoon H.S."/>
        </authorList>
    </citation>
    <scope>NUCLEOTIDE SEQUENCE</scope>
</reference>
<proteinExistence type="inferred from homology"/>
<geneLocation type="plastid" evidence="6"/>
<keyword evidence="6" id="KW-0934">Plastid</keyword>
<dbReference type="GO" id="GO:0006412">
    <property type="term" value="P:translation"/>
    <property type="evidence" value="ECO:0007669"/>
    <property type="project" value="InterPro"/>
</dbReference>
<accession>A0A141SDY1</accession>
<dbReference type="InterPro" id="IPR036510">
    <property type="entry name" value="Ribosomal_bS20_sf"/>
</dbReference>
<evidence type="ECO:0000256" key="2">
    <source>
        <dbReference type="ARBA" id="ARBA00022730"/>
    </source>
</evidence>
<dbReference type="SUPFAM" id="SSF46992">
    <property type="entry name" value="Ribosomal protein S20"/>
    <property type="match status" value="1"/>
</dbReference>
<dbReference type="GeneID" id="27216014"/>
<dbReference type="PANTHER" id="PTHR33398:SF1">
    <property type="entry name" value="SMALL RIBOSOMAL SUBUNIT PROTEIN BS20C"/>
    <property type="match status" value="1"/>
</dbReference>
<evidence type="ECO:0000256" key="4">
    <source>
        <dbReference type="ARBA" id="ARBA00022980"/>
    </source>
</evidence>
<dbReference type="Pfam" id="PF01649">
    <property type="entry name" value="Ribosomal_S20p"/>
    <property type="match status" value="1"/>
</dbReference>
<evidence type="ECO:0000256" key="5">
    <source>
        <dbReference type="ARBA" id="ARBA00023274"/>
    </source>
</evidence>
<dbReference type="InterPro" id="IPR002583">
    <property type="entry name" value="Ribosomal_bS20"/>
</dbReference>
<evidence type="ECO:0000313" key="6">
    <source>
        <dbReference type="EMBL" id="AMK96499.1"/>
    </source>
</evidence>
<name>A0A141SDY1_GELVA</name>
<evidence type="ECO:0000256" key="1">
    <source>
        <dbReference type="ARBA" id="ARBA00007634"/>
    </source>
</evidence>